<evidence type="ECO:0000313" key="1">
    <source>
        <dbReference type="EMBL" id="KAH7912766.1"/>
    </source>
</evidence>
<name>A0ACB8AIH2_9AGAM</name>
<gene>
    <name evidence="1" type="ORF">BJ138DRAFT_737938</name>
</gene>
<comment type="caution">
    <text evidence="1">The sequence shown here is derived from an EMBL/GenBank/DDBJ whole genome shotgun (WGS) entry which is preliminary data.</text>
</comment>
<dbReference type="EMBL" id="MU267644">
    <property type="protein sequence ID" value="KAH7912766.1"/>
    <property type="molecule type" value="Genomic_DNA"/>
</dbReference>
<sequence length="129" mass="13967">MYTCFKSAAALLATALLASAAVPITPRSATKYPFTLNVYSSRNLKGSHWKPEHGILYGAKGCSCWPLTGGVKDHVESFDFHSKAHMHVTFYSDNHCVDKTLLQYDGASALSEMNTSPALKAKGVKICLA</sequence>
<dbReference type="Proteomes" id="UP000790377">
    <property type="component" value="Unassembled WGS sequence"/>
</dbReference>
<reference evidence="1" key="1">
    <citation type="journal article" date="2021" name="New Phytol.">
        <title>Evolutionary innovations through gain and loss of genes in the ectomycorrhizal Boletales.</title>
        <authorList>
            <person name="Wu G."/>
            <person name="Miyauchi S."/>
            <person name="Morin E."/>
            <person name="Kuo A."/>
            <person name="Drula E."/>
            <person name="Varga T."/>
            <person name="Kohler A."/>
            <person name="Feng B."/>
            <person name="Cao Y."/>
            <person name="Lipzen A."/>
            <person name="Daum C."/>
            <person name="Hundley H."/>
            <person name="Pangilinan J."/>
            <person name="Johnson J."/>
            <person name="Barry K."/>
            <person name="LaButti K."/>
            <person name="Ng V."/>
            <person name="Ahrendt S."/>
            <person name="Min B."/>
            <person name="Choi I.G."/>
            <person name="Park H."/>
            <person name="Plett J.M."/>
            <person name="Magnuson J."/>
            <person name="Spatafora J.W."/>
            <person name="Nagy L.G."/>
            <person name="Henrissat B."/>
            <person name="Grigoriev I.V."/>
            <person name="Yang Z.L."/>
            <person name="Xu J."/>
            <person name="Martin F.M."/>
        </authorList>
    </citation>
    <scope>NUCLEOTIDE SEQUENCE</scope>
    <source>
        <strain evidence="1">ATCC 28755</strain>
    </source>
</reference>
<proteinExistence type="predicted"/>
<organism evidence="1 2">
    <name type="scientific">Hygrophoropsis aurantiaca</name>
    <dbReference type="NCBI Taxonomy" id="72124"/>
    <lineage>
        <taxon>Eukaryota</taxon>
        <taxon>Fungi</taxon>
        <taxon>Dikarya</taxon>
        <taxon>Basidiomycota</taxon>
        <taxon>Agaricomycotina</taxon>
        <taxon>Agaricomycetes</taxon>
        <taxon>Agaricomycetidae</taxon>
        <taxon>Boletales</taxon>
        <taxon>Coniophorineae</taxon>
        <taxon>Hygrophoropsidaceae</taxon>
        <taxon>Hygrophoropsis</taxon>
    </lineage>
</organism>
<keyword evidence="2" id="KW-1185">Reference proteome</keyword>
<protein>
    <submittedName>
        <fullName evidence="1">Uncharacterized protein</fullName>
    </submittedName>
</protein>
<evidence type="ECO:0000313" key="2">
    <source>
        <dbReference type="Proteomes" id="UP000790377"/>
    </source>
</evidence>
<accession>A0ACB8AIH2</accession>